<dbReference type="GO" id="GO:0008483">
    <property type="term" value="F:transaminase activity"/>
    <property type="evidence" value="ECO:0007669"/>
    <property type="project" value="UniProtKB-KW"/>
</dbReference>
<dbReference type="InterPro" id="IPR046348">
    <property type="entry name" value="SIS_dom_sf"/>
</dbReference>
<keyword evidence="4" id="KW-1185">Reference proteome</keyword>
<dbReference type="GO" id="GO:1901135">
    <property type="term" value="P:carbohydrate derivative metabolic process"/>
    <property type="evidence" value="ECO:0007669"/>
    <property type="project" value="InterPro"/>
</dbReference>
<evidence type="ECO:0000313" key="4">
    <source>
        <dbReference type="Proteomes" id="UP000295701"/>
    </source>
</evidence>
<comment type="caution">
    <text evidence="3">The sequence shown here is derived from an EMBL/GenBank/DDBJ whole genome shotgun (WGS) entry which is preliminary data.</text>
</comment>
<dbReference type="EMBL" id="SNAA01000004">
    <property type="protein sequence ID" value="TDL81643.1"/>
    <property type="molecule type" value="Genomic_DNA"/>
</dbReference>
<gene>
    <name evidence="3" type="ORF">E2L08_05920</name>
</gene>
<dbReference type="PROSITE" id="PS51464">
    <property type="entry name" value="SIS"/>
    <property type="match status" value="1"/>
</dbReference>
<dbReference type="PANTHER" id="PTHR10937">
    <property type="entry name" value="GLUCOSAMINE--FRUCTOSE-6-PHOSPHATE AMINOTRANSFERASE, ISOMERIZING"/>
    <property type="match status" value="1"/>
</dbReference>
<reference evidence="3 4" key="1">
    <citation type="submission" date="2019-03" db="EMBL/GenBank/DDBJ databases">
        <title>Primorskyibacter sp. SS33 isolated from sediments.</title>
        <authorList>
            <person name="Xunke S."/>
        </authorList>
    </citation>
    <scope>NUCLEOTIDE SEQUENCE [LARGE SCALE GENOMIC DNA]</scope>
    <source>
        <strain evidence="3 4">SS33</strain>
    </source>
</reference>
<keyword evidence="1" id="KW-0808">Transferase</keyword>
<keyword evidence="1" id="KW-0032">Aminotransferase</keyword>
<dbReference type="AlphaFoldDB" id="A0A4R6AJN6"/>
<proteinExistence type="predicted"/>
<organism evidence="3 4">
    <name type="scientific">Palleronia sediminis</name>
    <dbReference type="NCBI Taxonomy" id="2547833"/>
    <lineage>
        <taxon>Bacteria</taxon>
        <taxon>Pseudomonadati</taxon>
        <taxon>Pseudomonadota</taxon>
        <taxon>Alphaproteobacteria</taxon>
        <taxon>Rhodobacterales</taxon>
        <taxon>Roseobacteraceae</taxon>
        <taxon>Palleronia</taxon>
    </lineage>
</organism>
<dbReference type="GO" id="GO:0097367">
    <property type="term" value="F:carbohydrate derivative binding"/>
    <property type="evidence" value="ECO:0007669"/>
    <property type="project" value="InterPro"/>
</dbReference>
<sequence>MTPFESRALMQRELDEQPVILGAAADALSKAASRLRIRKDRPVWIGGCGDSLFAAQSMVRHFRQHGYDMRPVSAADMLWDAPVGADDTVVGISISGSTRRTVEAISDAAARGAHTLAITLKPESDLARAAAGILPLPYTPISRAIPHGLDYHITLLALAALCAPLDGPAIRGIFDDSTGQLAENARSIAARMPSDGRFFFLGIGAALGSANFGAAKMHEAGGLPAWSFESENFAHGAQFMLRPGDHVILCGGGGPADARTKAMRAGLERLGVSVGTAGLDGRDEPPLSTALRAALALQTLCLAVAEARDLNVADPARGSAAAEVQRDWFGWSSR</sequence>
<dbReference type="InterPro" id="IPR001347">
    <property type="entry name" value="SIS_dom"/>
</dbReference>
<evidence type="ECO:0000313" key="3">
    <source>
        <dbReference type="EMBL" id="TDL81643.1"/>
    </source>
</evidence>
<dbReference type="SUPFAM" id="SSF53697">
    <property type="entry name" value="SIS domain"/>
    <property type="match status" value="1"/>
</dbReference>
<dbReference type="Pfam" id="PF01380">
    <property type="entry name" value="SIS"/>
    <property type="match status" value="1"/>
</dbReference>
<dbReference type="RefSeq" id="WP_133396128.1">
    <property type="nucleotide sequence ID" value="NZ_SNAA01000004.1"/>
</dbReference>
<dbReference type="Proteomes" id="UP000295701">
    <property type="component" value="Unassembled WGS sequence"/>
</dbReference>
<evidence type="ECO:0000259" key="2">
    <source>
        <dbReference type="PROSITE" id="PS51464"/>
    </source>
</evidence>
<name>A0A4R6AJN6_9RHOB</name>
<dbReference type="Gene3D" id="3.40.50.10490">
    <property type="entry name" value="Glucose-6-phosphate isomerase like protein, domain 1"/>
    <property type="match status" value="2"/>
</dbReference>
<feature type="domain" description="SIS" evidence="2">
    <location>
        <begin position="24"/>
        <end position="168"/>
    </location>
</feature>
<accession>A0A4R6AJN6</accession>
<dbReference type="OrthoDB" id="7832580at2"/>
<evidence type="ECO:0000256" key="1">
    <source>
        <dbReference type="ARBA" id="ARBA00022576"/>
    </source>
</evidence>
<protein>
    <submittedName>
        <fullName evidence="3">SIS domain-containing protein</fullName>
    </submittedName>
</protein>